<dbReference type="Proteomes" id="UP000640333">
    <property type="component" value="Unassembled WGS sequence"/>
</dbReference>
<feature type="domain" description="Glycosyl transferase family 1" evidence="1">
    <location>
        <begin position="183"/>
        <end position="325"/>
    </location>
</feature>
<evidence type="ECO:0000259" key="2">
    <source>
        <dbReference type="Pfam" id="PF13439"/>
    </source>
</evidence>
<dbReference type="SUPFAM" id="SSF53756">
    <property type="entry name" value="UDP-Glycosyltransferase/glycogen phosphorylase"/>
    <property type="match status" value="1"/>
</dbReference>
<dbReference type="InterPro" id="IPR001296">
    <property type="entry name" value="Glyco_trans_1"/>
</dbReference>
<evidence type="ECO:0000313" key="4">
    <source>
        <dbReference type="Proteomes" id="UP000640333"/>
    </source>
</evidence>
<dbReference type="RefSeq" id="WP_193951676.1">
    <property type="nucleotide sequence ID" value="NZ_JADEYS010000002.1"/>
</dbReference>
<sequence length="366" mass="40583">MNKKVIVQVVQHLQPGGIETMALDLMHELSDRADVHILSLEGTASNAIAHWPRLDAKKDNLHFFDKAPGINPQLIWRLHLKMRELNATSVHSHHIGPLFYGGFAAKLAQVESHVHTEHDAWHLNTNDNARLERWLIRTLRPTLVADCDAVAEDLLFHFPQSNPAIILNGIDTNRFVPVSEAKKREQRERLNLPIEGLIIGCAARLETVKGHKYLLHAISKTDDTILALAGDGSLRPSLQKLATKLGIAHRVHFLGAMDDVVPFYQSLDLFCLPSLNEGLPLSPLEAQSCGVPVIITDVGGCRSIVCPRSGCLTPPADSEALRQSILCFQYANQAPTPRQFVLRTGNLEKTARAYFNLLHPPVAEEC</sequence>
<dbReference type="GO" id="GO:1901135">
    <property type="term" value="P:carbohydrate derivative metabolic process"/>
    <property type="evidence" value="ECO:0007669"/>
    <property type="project" value="UniProtKB-ARBA"/>
</dbReference>
<dbReference type="InterPro" id="IPR028098">
    <property type="entry name" value="Glyco_trans_4-like_N"/>
</dbReference>
<reference evidence="3" key="1">
    <citation type="submission" date="2020-10" db="EMBL/GenBank/DDBJ databases">
        <title>Bacterium isolated from coastal waters sediment.</title>
        <authorList>
            <person name="Chen R.-J."/>
            <person name="Lu D.-C."/>
            <person name="Zhu K.-L."/>
            <person name="Du Z.-J."/>
        </authorList>
    </citation>
    <scope>NUCLEOTIDE SEQUENCE</scope>
    <source>
        <strain evidence="3">N1Y112</strain>
    </source>
</reference>
<proteinExistence type="predicted"/>
<name>A0A8J7FHE7_9GAMM</name>
<evidence type="ECO:0000259" key="1">
    <source>
        <dbReference type="Pfam" id="PF00534"/>
    </source>
</evidence>
<accession>A0A8J7FHE7</accession>
<gene>
    <name evidence="3" type="ORF">IOQ59_02460</name>
</gene>
<dbReference type="Pfam" id="PF13439">
    <property type="entry name" value="Glyco_transf_4"/>
    <property type="match status" value="1"/>
</dbReference>
<protein>
    <submittedName>
        <fullName evidence="3">Glycosyltransferase</fullName>
    </submittedName>
</protein>
<feature type="domain" description="Glycosyltransferase subfamily 4-like N-terminal" evidence="2">
    <location>
        <begin position="15"/>
        <end position="174"/>
    </location>
</feature>
<organism evidence="3 4">
    <name type="scientific">Pontibacterium sinense</name>
    <dbReference type="NCBI Taxonomy" id="2781979"/>
    <lineage>
        <taxon>Bacteria</taxon>
        <taxon>Pseudomonadati</taxon>
        <taxon>Pseudomonadota</taxon>
        <taxon>Gammaproteobacteria</taxon>
        <taxon>Oceanospirillales</taxon>
        <taxon>Oceanospirillaceae</taxon>
        <taxon>Pontibacterium</taxon>
    </lineage>
</organism>
<dbReference type="AlphaFoldDB" id="A0A8J7FHE7"/>
<dbReference type="EMBL" id="JADEYS010000002">
    <property type="protein sequence ID" value="MBE9396118.1"/>
    <property type="molecule type" value="Genomic_DNA"/>
</dbReference>
<evidence type="ECO:0000313" key="3">
    <source>
        <dbReference type="EMBL" id="MBE9396118.1"/>
    </source>
</evidence>
<dbReference type="GO" id="GO:0016757">
    <property type="term" value="F:glycosyltransferase activity"/>
    <property type="evidence" value="ECO:0007669"/>
    <property type="project" value="InterPro"/>
</dbReference>
<dbReference type="PANTHER" id="PTHR12526">
    <property type="entry name" value="GLYCOSYLTRANSFERASE"/>
    <property type="match status" value="1"/>
</dbReference>
<keyword evidence="4" id="KW-1185">Reference proteome</keyword>
<dbReference type="Pfam" id="PF00534">
    <property type="entry name" value="Glycos_transf_1"/>
    <property type="match status" value="1"/>
</dbReference>
<comment type="caution">
    <text evidence="3">The sequence shown here is derived from an EMBL/GenBank/DDBJ whole genome shotgun (WGS) entry which is preliminary data.</text>
</comment>
<dbReference type="Gene3D" id="3.40.50.2000">
    <property type="entry name" value="Glycogen Phosphorylase B"/>
    <property type="match status" value="2"/>
</dbReference>